<keyword evidence="1" id="KW-1133">Transmembrane helix</keyword>
<organism evidence="2 3">
    <name type="scientific">Olivibacter jilunii</name>
    <dbReference type="NCBI Taxonomy" id="985016"/>
    <lineage>
        <taxon>Bacteria</taxon>
        <taxon>Pseudomonadati</taxon>
        <taxon>Bacteroidota</taxon>
        <taxon>Sphingobacteriia</taxon>
        <taxon>Sphingobacteriales</taxon>
        <taxon>Sphingobacteriaceae</taxon>
        <taxon>Olivibacter</taxon>
    </lineage>
</organism>
<accession>A0ABW6B7J2</accession>
<sequence>MKSLRHSIYLLLASIHFALIILYNLHSILSEHGQYPLERFVRIVNGIPLIRQYLIWSGTETVYGFFAPSVGSQHILLLYTNDKNEVVSYPIFSSKKGRFRYVSFLAQLDDRLRDTDTLLQSYGKALLKGLVKQYEKRPDAKQIKLLELYVAIQATLAEPLARLRYKRIYHLSL</sequence>
<name>A0ABW6B7J2_9SPHI</name>
<evidence type="ECO:0000256" key="1">
    <source>
        <dbReference type="SAM" id="Phobius"/>
    </source>
</evidence>
<comment type="caution">
    <text evidence="2">The sequence shown here is derived from an EMBL/GenBank/DDBJ whole genome shotgun (WGS) entry which is preliminary data.</text>
</comment>
<feature type="transmembrane region" description="Helical" evidence="1">
    <location>
        <begin position="6"/>
        <end position="25"/>
    </location>
</feature>
<reference evidence="3" key="1">
    <citation type="journal article" date="2019" name="Int. J. Syst. Evol. Microbiol.">
        <title>The Global Catalogue of Microorganisms (GCM) 10K type strain sequencing project: providing services to taxonomists for standard genome sequencing and annotation.</title>
        <authorList>
            <consortium name="The Broad Institute Genomics Platform"/>
            <consortium name="The Broad Institute Genome Sequencing Center for Infectious Disease"/>
            <person name="Wu L."/>
            <person name="Ma J."/>
        </authorList>
    </citation>
    <scope>NUCLEOTIDE SEQUENCE [LARGE SCALE GENOMIC DNA]</scope>
    <source>
        <strain evidence="3">KCTC 23098</strain>
    </source>
</reference>
<keyword evidence="3" id="KW-1185">Reference proteome</keyword>
<dbReference type="RefSeq" id="WP_377612809.1">
    <property type="nucleotide sequence ID" value="NZ_JBHUPA010000016.1"/>
</dbReference>
<gene>
    <name evidence="2" type="ORF">ACFS6J_22345</name>
</gene>
<keyword evidence="1" id="KW-0472">Membrane</keyword>
<proteinExistence type="predicted"/>
<keyword evidence="1" id="KW-0812">Transmembrane</keyword>
<evidence type="ECO:0000313" key="3">
    <source>
        <dbReference type="Proteomes" id="UP001597560"/>
    </source>
</evidence>
<dbReference type="EMBL" id="JBHUPA010000016">
    <property type="protein sequence ID" value="MFD2964558.1"/>
    <property type="molecule type" value="Genomic_DNA"/>
</dbReference>
<protein>
    <submittedName>
        <fullName evidence="2">Uncharacterized protein</fullName>
    </submittedName>
</protein>
<dbReference type="Proteomes" id="UP001597560">
    <property type="component" value="Unassembled WGS sequence"/>
</dbReference>
<evidence type="ECO:0000313" key="2">
    <source>
        <dbReference type="EMBL" id="MFD2964558.1"/>
    </source>
</evidence>